<accession>A0A1H7IY92</accession>
<feature type="transmembrane region" description="Helical" evidence="8">
    <location>
        <begin position="90"/>
        <end position="109"/>
    </location>
</feature>
<feature type="transmembrane region" description="Helical" evidence="8">
    <location>
        <begin position="339"/>
        <end position="363"/>
    </location>
</feature>
<reference evidence="9 10" key="1">
    <citation type="submission" date="2016-10" db="EMBL/GenBank/DDBJ databases">
        <authorList>
            <person name="de Groot N.N."/>
        </authorList>
    </citation>
    <scope>NUCLEOTIDE SEQUENCE [LARGE SCALE GENOMIC DNA]</scope>
    <source>
        <strain evidence="9 10">Nv1</strain>
    </source>
</reference>
<dbReference type="PANTHER" id="PTHR21716:SF53">
    <property type="entry name" value="PERMEASE PERM-RELATED"/>
    <property type="match status" value="1"/>
</dbReference>
<sequence length="390" mass="41761">MNSPIDELETELTPVASKAVVQLVTEEIPPPGAAPTGTSVTAVWILALIALVAALYLARAFIVPLLFGILVSYTLWPLVDWLERYRVPRALGAACVLTALVGGASWMTFTLSDDTAQMVEKLPDAARKMRQNLSIFHTGGLSALQQAADELQGAAVNAGMKSQDPPVVTRESGTAAWLRDFMLTQSALLVTFTAQAPVVLLLTYFLLASGTHFRRKLVQFVGPSLTQKKDAVRILEEVDEQIQRYLLVMLISNALVAMLTWLAFEAVGLEHAGVWGVAAGILHFIPYLGTVGIALGSGVAALLQFGSLPQAFFVVAVFLLISGAVGMGFTTWLQGRFAGVNAAVLFIVLLFFGWLWGIAGLLLGAPLLAITKVVCDHVELLKPVGELLGR</sequence>
<dbReference type="Proteomes" id="UP000198620">
    <property type="component" value="Unassembled WGS sequence"/>
</dbReference>
<comment type="subcellular location">
    <subcellularLocation>
        <location evidence="1">Cell membrane</location>
        <topology evidence="1">Multi-pass membrane protein</topology>
    </subcellularLocation>
</comment>
<dbReference type="PANTHER" id="PTHR21716">
    <property type="entry name" value="TRANSMEMBRANE PROTEIN"/>
    <property type="match status" value="1"/>
</dbReference>
<gene>
    <name evidence="9" type="ORF">SAMN05216387_102330</name>
</gene>
<comment type="similarity">
    <text evidence="2">Belongs to the autoinducer-2 exporter (AI-2E) (TC 2.A.86) family.</text>
</comment>
<name>A0A1H7IY92_9PROT</name>
<evidence type="ECO:0000256" key="4">
    <source>
        <dbReference type="ARBA" id="ARBA00022475"/>
    </source>
</evidence>
<dbReference type="AlphaFoldDB" id="A0A1H7IY92"/>
<feature type="transmembrane region" description="Helical" evidence="8">
    <location>
        <begin position="245"/>
        <end position="264"/>
    </location>
</feature>
<feature type="transmembrane region" description="Helical" evidence="8">
    <location>
        <begin position="187"/>
        <end position="207"/>
    </location>
</feature>
<keyword evidence="4" id="KW-1003">Cell membrane</keyword>
<protein>
    <submittedName>
        <fullName evidence="9">Predicted PurR-regulated permease PerM</fullName>
    </submittedName>
</protein>
<evidence type="ECO:0000256" key="6">
    <source>
        <dbReference type="ARBA" id="ARBA00022989"/>
    </source>
</evidence>
<dbReference type="EMBL" id="FOBH01000002">
    <property type="protein sequence ID" value="SEK67174.1"/>
    <property type="molecule type" value="Genomic_DNA"/>
</dbReference>
<evidence type="ECO:0000256" key="1">
    <source>
        <dbReference type="ARBA" id="ARBA00004651"/>
    </source>
</evidence>
<dbReference type="GO" id="GO:0005886">
    <property type="term" value="C:plasma membrane"/>
    <property type="evidence" value="ECO:0007669"/>
    <property type="project" value="UniProtKB-SubCell"/>
</dbReference>
<dbReference type="STRING" id="1233.SAMN05216387_102330"/>
<proteinExistence type="inferred from homology"/>
<dbReference type="Pfam" id="PF01594">
    <property type="entry name" value="AI-2E_transport"/>
    <property type="match status" value="1"/>
</dbReference>
<evidence type="ECO:0000313" key="9">
    <source>
        <dbReference type="EMBL" id="SEK67174.1"/>
    </source>
</evidence>
<evidence type="ECO:0000256" key="5">
    <source>
        <dbReference type="ARBA" id="ARBA00022692"/>
    </source>
</evidence>
<organism evidence="9 10">
    <name type="scientific">Nitrosovibrio tenuis</name>
    <dbReference type="NCBI Taxonomy" id="1233"/>
    <lineage>
        <taxon>Bacteria</taxon>
        <taxon>Pseudomonadati</taxon>
        <taxon>Pseudomonadota</taxon>
        <taxon>Betaproteobacteria</taxon>
        <taxon>Nitrosomonadales</taxon>
        <taxon>Nitrosomonadaceae</taxon>
        <taxon>Nitrosovibrio</taxon>
    </lineage>
</organism>
<keyword evidence="5 8" id="KW-0812">Transmembrane</keyword>
<keyword evidence="10" id="KW-1185">Reference proteome</keyword>
<evidence type="ECO:0000313" key="10">
    <source>
        <dbReference type="Proteomes" id="UP000198620"/>
    </source>
</evidence>
<dbReference type="RefSeq" id="WP_090827448.1">
    <property type="nucleotide sequence ID" value="NZ_FOBH01000002.1"/>
</dbReference>
<keyword evidence="7 8" id="KW-0472">Membrane</keyword>
<feature type="transmembrane region" description="Helical" evidence="8">
    <location>
        <begin position="312"/>
        <end position="333"/>
    </location>
</feature>
<dbReference type="InterPro" id="IPR002549">
    <property type="entry name" value="AI-2E-like"/>
</dbReference>
<keyword evidence="6 8" id="KW-1133">Transmembrane helix</keyword>
<keyword evidence="3" id="KW-0813">Transport</keyword>
<evidence type="ECO:0000256" key="7">
    <source>
        <dbReference type="ARBA" id="ARBA00023136"/>
    </source>
</evidence>
<feature type="transmembrane region" description="Helical" evidence="8">
    <location>
        <begin position="284"/>
        <end position="305"/>
    </location>
</feature>
<feature type="transmembrane region" description="Helical" evidence="8">
    <location>
        <begin position="45"/>
        <end position="78"/>
    </location>
</feature>
<dbReference type="OrthoDB" id="8566218at2"/>
<evidence type="ECO:0000256" key="2">
    <source>
        <dbReference type="ARBA" id="ARBA00009773"/>
    </source>
</evidence>
<evidence type="ECO:0000256" key="8">
    <source>
        <dbReference type="SAM" id="Phobius"/>
    </source>
</evidence>
<evidence type="ECO:0000256" key="3">
    <source>
        <dbReference type="ARBA" id="ARBA00022448"/>
    </source>
</evidence>